<keyword evidence="2" id="KW-0732">Signal</keyword>
<feature type="compositionally biased region" description="Polar residues" evidence="1">
    <location>
        <begin position="594"/>
        <end position="604"/>
    </location>
</feature>
<reference evidence="4" key="1">
    <citation type="submission" date="2007-07" db="EMBL/GenBank/DDBJ databases">
        <title>PCAP assembly of the Caenorhabditis remanei genome.</title>
        <authorList>
            <consortium name="The Caenorhabditis remanei Sequencing Consortium"/>
            <person name="Wilson R.K."/>
        </authorList>
    </citation>
    <scope>NUCLEOTIDE SEQUENCE [LARGE SCALE GENOMIC DNA]</scope>
    <source>
        <strain evidence="4">PB4641</strain>
    </source>
</reference>
<feature type="compositionally biased region" description="Gly residues" evidence="1">
    <location>
        <begin position="645"/>
        <end position="660"/>
    </location>
</feature>
<name>E3NFA5_CAERE</name>
<proteinExistence type="predicted"/>
<dbReference type="EMBL" id="DS268633">
    <property type="protein sequence ID" value="EFO95995.1"/>
    <property type="molecule type" value="Genomic_DNA"/>
</dbReference>
<dbReference type="InParanoid" id="E3NFA5"/>
<feature type="chain" id="PRO_5003178489" description="ISXO2-like transposase domain-containing protein" evidence="2">
    <location>
        <begin position="17"/>
        <end position="660"/>
    </location>
</feature>
<evidence type="ECO:0000259" key="3">
    <source>
        <dbReference type="SMART" id="SM01126"/>
    </source>
</evidence>
<feature type="compositionally biased region" description="Acidic residues" evidence="1">
    <location>
        <begin position="377"/>
        <end position="396"/>
    </location>
</feature>
<feature type="compositionally biased region" description="Polar residues" evidence="1">
    <location>
        <begin position="510"/>
        <end position="520"/>
    </location>
</feature>
<feature type="signal peptide" evidence="2">
    <location>
        <begin position="1"/>
        <end position="16"/>
    </location>
</feature>
<dbReference type="HOGENOM" id="CLU_027293_0_0_1"/>
<dbReference type="SMART" id="SM01126">
    <property type="entry name" value="DDE_Tnp_IS1595"/>
    <property type="match status" value="1"/>
</dbReference>
<evidence type="ECO:0000313" key="4">
    <source>
        <dbReference type="EMBL" id="EFO95995.1"/>
    </source>
</evidence>
<dbReference type="Proteomes" id="UP000008281">
    <property type="component" value="Unassembled WGS sequence"/>
</dbReference>
<sequence length="660" mass="75609">MRLPLLLLLLCRLVLLKRRQVFYIIPPEDVEGEDGLLDLEELSSRNLPNYIGNLGEVTEMEEQFLARYSLISNTRRCEKCPDNKMSLVKDKSLKRDSYLWRCSECKKRHMSTKVSTKTDSFFERSHLTPQQILYLAADWVENPTKPILHVARDFKVDKNSVTKMHEMFRQLTKSWFYRETGKDQHQMLGGPHKIVEIDETMMYRAKYNKGRMLTRKQVWVFGMIERGTSKIIMFRVSRRNAQTLIPIIRKYIKPGEEFPFFIKTSLAFSGTTIISDAWRAYGGIAQLQEGYNHGVVTHKTNFVAPNDKRIHTQSIEASWGALKRKLKARFGDPEQRLGGHLFNYMFRRFFDNKKLLNHLIYEMKFFKRTGTPQVTDEGVDIDLDSSDDMSESEDDMSESKDGMSESEDDMTEITDISSDGTSDDDEMADQPDFQGVNPGRQRSPQPQNRQNPVPSRSPTPLNRRRPATSRSPPPLNRRRPATSRSPQPQDRQNPVPSHSPTPLNRRRPATSRSPQPQDRQNPAPSRSPPPLNRRRPATSRSPPPLNRRRPATSRSPQPQDRQNPAPSRSPPPLNRRRPATSRSPPPLNRRRPATSRSPQPQDRQNPAPSRSPPPLNRRRAAPSRSPSPQHLRRNPARASSRGRGRGGGGSWGPGRGHGRS</sequence>
<feature type="compositionally biased region" description="Polar residues" evidence="1">
    <location>
        <begin position="482"/>
        <end position="502"/>
    </location>
</feature>
<evidence type="ECO:0000256" key="1">
    <source>
        <dbReference type="SAM" id="MobiDB-lite"/>
    </source>
</evidence>
<dbReference type="AlphaFoldDB" id="E3NFA5"/>
<dbReference type="STRING" id="31234.E3NFA5"/>
<organism evidence="5">
    <name type="scientific">Caenorhabditis remanei</name>
    <name type="common">Caenorhabditis vulgaris</name>
    <dbReference type="NCBI Taxonomy" id="31234"/>
    <lineage>
        <taxon>Eukaryota</taxon>
        <taxon>Metazoa</taxon>
        <taxon>Ecdysozoa</taxon>
        <taxon>Nematoda</taxon>
        <taxon>Chromadorea</taxon>
        <taxon>Rhabditida</taxon>
        <taxon>Rhabditina</taxon>
        <taxon>Rhabditomorpha</taxon>
        <taxon>Rhabditoidea</taxon>
        <taxon>Rhabditidae</taxon>
        <taxon>Peloderinae</taxon>
        <taxon>Caenorhabditis</taxon>
    </lineage>
</organism>
<dbReference type="OrthoDB" id="8597234at2759"/>
<accession>E3NFA5</accession>
<feature type="region of interest" description="Disordered" evidence="1">
    <location>
        <begin position="373"/>
        <end position="660"/>
    </location>
</feature>
<gene>
    <name evidence="4" type="ORF">CRE_16373</name>
</gene>
<dbReference type="InterPro" id="IPR024445">
    <property type="entry name" value="Tnp_ISXO2-like"/>
</dbReference>
<dbReference type="PANTHER" id="PTHR47163:SF3">
    <property type="entry name" value="PROTEIN CBG18017"/>
    <property type="match status" value="1"/>
</dbReference>
<feature type="domain" description="ISXO2-like transposase" evidence="3">
    <location>
        <begin position="187"/>
        <end position="349"/>
    </location>
</feature>
<evidence type="ECO:0000256" key="2">
    <source>
        <dbReference type="SAM" id="SignalP"/>
    </source>
</evidence>
<feature type="compositionally biased region" description="Low complexity" evidence="1">
    <location>
        <begin position="440"/>
        <end position="456"/>
    </location>
</feature>
<dbReference type="PANTHER" id="PTHR47163">
    <property type="entry name" value="DDE_TNP_IS1595 DOMAIN-CONTAINING PROTEIN"/>
    <property type="match status" value="1"/>
</dbReference>
<protein>
    <recommendedName>
        <fullName evidence="3">ISXO2-like transposase domain-containing protein</fullName>
    </recommendedName>
</protein>
<feature type="compositionally biased region" description="Basic residues" evidence="1">
    <location>
        <begin position="630"/>
        <end position="644"/>
    </location>
</feature>
<dbReference type="InterPro" id="IPR053164">
    <property type="entry name" value="IS1016-like_transposase"/>
</dbReference>
<keyword evidence="5" id="KW-1185">Reference proteome</keyword>
<feature type="compositionally biased region" description="Polar residues" evidence="1">
    <location>
        <begin position="552"/>
        <end position="562"/>
    </location>
</feature>
<evidence type="ECO:0000313" key="5">
    <source>
        <dbReference type="Proteomes" id="UP000008281"/>
    </source>
</evidence>
<dbReference type="eggNOG" id="ENOG502QS5U">
    <property type="taxonomic scope" value="Eukaryota"/>
</dbReference>